<dbReference type="Proteomes" id="UP001237642">
    <property type="component" value="Unassembled WGS sequence"/>
</dbReference>
<protein>
    <recommendedName>
        <fullName evidence="2">Replication factor A C-terminal domain-containing protein</fullName>
    </recommendedName>
</protein>
<dbReference type="EMBL" id="JAUIZM010000008">
    <property type="protein sequence ID" value="KAK1370903.1"/>
    <property type="molecule type" value="Genomic_DNA"/>
</dbReference>
<dbReference type="InterPro" id="IPR012340">
    <property type="entry name" value="NA-bd_OB-fold"/>
</dbReference>
<keyword evidence="4" id="KW-1185">Reference proteome</keyword>
<sequence length="108" mass="11599">MVTVSVKDDSGKTTFTLFNKDVERLLGIPIDSLVADIGQANLTQDLPPVLNNIVGKKCAFHVKVNSYNQGGRAGYTVARLSEIDTPAPNIQPPNPSDEPSPSKKHKTA</sequence>
<feature type="region of interest" description="Disordered" evidence="1">
    <location>
        <begin position="80"/>
        <end position="108"/>
    </location>
</feature>
<name>A0AAD8HR36_9APIA</name>
<evidence type="ECO:0000259" key="2">
    <source>
        <dbReference type="Pfam" id="PF08646"/>
    </source>
</evidence>
<feature type="domain" description="Replication factor A C-terminal" evidence="2">
    <location>
        <begin position="1"/>
        <end position="85"/>
    </location>
</feature>
<dbReference type="AlphaFoldDB" id="A0AAD8HR36"/>
<dbReference type="SUPFAM" id="SSF50249">
    <property type="entry name" value="Nucleic acid-binding proteins"/>
    <property type="match status" value="1"/>
</dbReference>
<gene>
    <name evidence="3" type="ORF">POM88_036995</name>
</gene>
<reference evidence="3" key="2">
    <citation type="submission" date="2023-05" db="EMBL/GenBank/DDBJ databases">
        <authorList>
            <person name="Schelkunov M.I."/>
        </authorList>
    </citation>
    <scope>NUCLEOTIDE SEQUENCE</scope>
    <source>
        <strain evidence="3">Hsosn_3</strain>
        <tissue evidence="3">Leaf</tissue>
    </source>
</reference>
<proteinExistence type="predicted"/>
<dbReference type="Gene3D" id="2.40.50.140">
    <property type="entry name" value="Nucleic acid-binding proteins"/>
    <property type="match status" value="1"/>
</dbReference>
<comment type="caution">
    <text evidence="3">The sequence shown here is derived from an EMBL/GenBank/DDBJ whole genome shotgun (WGS) entry which is preliminary data.</text>
</comment>
<dbReference type="Pfam" id="PF08646">
    <property type="entry name" value="Rep_fac-A_C"/>
    <property type="match status" value="1"/>
</dbReference>
<feature type="compositionally biased region" description="Pro residues" evidence="1">
    <location>
        <begin position="89"/>
        <end position="98"/>
    </location>
</feature>
<evidence type="ECO:0000313" key="3">
    <source>
        <dbReference type="EMBL" id="KAK1370903.1"/>
    </source>
</evidence>
<organism evidence="3 4">
    <name type="scientific">Heracleum sosnowskyi</name>
    <dbReference type="NCBI Taxonomy" id="360622"/>
    <lineage>
        <taxon>Eukaryota</taxon>
        <taxon>Viridiplantae</taxon>
        <taxon>Streptophyta</taxon>
        <taxon>Embryophyta</taxon>
        <taxon>Tracheophyta</taxon>
        <taxon>Spermatophyta</taxon>
        <taxon>Magnoliopsida</taxon>
        <taxon>eudicotyledons</taxon>
        <taxon>Gunneridae</taxon>
        <taxon>Pentapetalae</taxon>
        <taxon>asterids</taxon>
        <taxon>campanulids</taxon>
        <taxon>Apiales</taxon>
        <taxon>Apiaceae</taxon>
        <taxon>Apioideae</taxon>
        <taxon>apioid superclade</taxon>
        <taxon>Tordylieae</taxon>
        <taxon>Tordyliinae</taxon>
        <taxon>Heracleum</taxon>
    </lineage>
</organism>
<dbReference type="InterPro" id="IPR013955">
    <property type="entry name" value="Rep_factor-A_C"/>
</dbReference>
<evidence type="ECO:0000256" key="1">
    <source>
        <dbReference type="SAM" id="MobiDB-lite"/>
    </source>
</evidence>
<evidence type="ECO:0000313" key="4">
    <source>
        <dbReference type="Proteomes" id="UP001237642"/>
    </source>
</evidence>
<accession>A0AAD8HR36</accession>
<reference evidence="3" key="1">
    <citation type="submission" date="2023-02" db="EMBL/GenBank/DDBJ databases">
        <title>Genome of toxic invasive species Heracleum sosnowskyi carries increased number of genes despite the absence of recent whole-genome duplications.</title>
        <authorList>
            <person name="Schelkunov M."/>
            <person name="Shtratnikova V."/>
            <person name="Makarenko M."/>
            <person name="Klepikova A."/>
            <person name="Omelchenko D."/>
            <person name="Novikova G."/>
            <person name="Obukhova E."/>
            <person name="Bogdanov V."/>
            <person name="Penin A."/>
            <person name="Logacheva M."/>
        </authorList>
    </citation>
    <scope>NUCLEOTIDE SEQUENCE</scope>
    <source>
        <strain evidence="3">Hsosn_3</strain>
        <tissue evidence="3">Leaf</tissue>
    </source>
</reference>